<comment type="caution">
    <text evidence="6">The sequence shown here is derived from an EMBL/GenBank/DDBJ whole genome shotgun (WGS) entry which is preliminary data.</text>
</comment>
<keyword evidence="1 4" id="KW-0560">Oxidoreductase</keyword>
<dbReference type="PANTHER" id="PTHR43774:SF1">
    <property type="entry name" value="PEPTIDE METHIONINE SULFOXIDE REDUCTASE MSRA 2"/>
    <property type="match status" value="1"/>
</dbReference>
<dbReference type="GO" id="GO:0008113">
    <property type="term" value="F:peptide-methionine (S)-S-oxide reductase activity"/>
    <property type="evidence" value="ECO:0007669"/>
    <property type="project" value="UniProtKB-EC"/>
</dbReference>
<evidence type="ECO:0000256" key="3">
    <source>
        <dbReference type="ARBA" id="ARBA00048782"/>
    </source>
</evidence>
<name>A0ABT8W605_9FLAO</name>
<dbReference type="HAMAP" id="MF_01401">
    <property type="entry name" value="MsrA"/>
    <property type="match status" value="1"/>
</dbReference>
<reference evidence="6" key="1">
    <citation type="submission" date="2023-07" db="EMBL/GenBank/DDBJ databases">
        <title>Two novel species in the genus Flavivirga.</title>
        <authorList>
            <person name="Kwon K."/>
        </authorList>
    </citation>
    <scope>NUCLEOTIDE SEQUENCE</scope>
    <source>
        <strain evidence="6">KCTC 52353</strain>
    </source>
</reference>
<gene>
    <name evidence="4 6" type="primary">msrA</name>
    <name evidence="6" type="ORF">Q4Q35_01855</name>
</gene>
<dbReference type="EC" id="1.8.4.11" evidence="4"/>
<evidence type="ECO:0000256" key="1">
    <source>
        <dbReference type="ARBA" id="ARBA00023002"/>
    </source>
</evidence>
<dbReference type="SUPFAM" id="SSF55068">
    <property type="entry name" value="Peptide methionine sulfoxide reductase"/>
    <property type="match status" value="1"/>
</dbReference>
<dbReference type="PROSITE" id="PS51257">
    <property type="entry name" value="PROKAR_LIPOPROTEIN"/>
    <property type="match status" value="1"/>
</dbReference>
<evidence type="ECO:0000313" key="6">
    <source>
        <dbReference type="EMBL" id="MDO5968540.1"/>
    </source>
</evidence>
<dbReference type="Pfam" id="PF01625">
    <property type="entry name" value="PMSR"/>
    <property type="match status" value="1"/>
</dbReference>
<organism evidence="6 7">
    <name type="scientific">Flavivirga aquimarina</name>
    <dbReference type="NCBI Taxonomy" id="2027862"/>
    <lineage>
        <taxon>Bacteria</taxon>
        <taxon>Pseudomonadati</taxon>
        <taxon>Bacteroidota</taxon>
        <taxon>Flavobacteriia</taxon>
        <taxon>Flavobacteriales</taxon>
        <taxon>Flavobacteriaceae</taxon>
        <taxon>Flavivirga</taxon>
    </lineage>
</organism>
<feature type="domain" description="Peptide methionine sulphoxide reductase MsrA" evidence="5">
    <location>
        <begin position="9"/>
        <end position="159"/>
    </location>
</feature>
<protein>
    <recommendedName>
        <fullName evidence="4">Peptide methionine sulfoxide reductase MsrA</fullName>
        <shortName evidence="4">Protein-methionine-S-oxide reductase</shortName>
        <ecNumber evidence="4">1.8.4.11</ecNumber>
    </recommendedName>
    <alternativeName>
        <fullName evidence="4">Peptide-methionine (S)-S-oxide reductase</fullName>
        <shortName evidence="4">Peptide Met(O) reductase</shortName>
    </alternativeName>
</protein>
<dbReference type="InterPro" id="IPR002569">
    <property type="entry name" value="Met_Sox_Rdtase_MsrA_dom"/>
</dbReference>
<dbReference type="NCBIfam" id="TIGR00401">
    <property type="entry name" value="msrA"/>
    <property type="match status" value="1"/>
</dbReference>
<comment type="catalytic activity">
    <reaction evidence="3 4">
        <text>[thioredoxin]-disulfide + L-methionine + H2O = L-methionine (S)-S-oxide + [thioredoxin]-dithiol</text>
        <dbReference type="Rhea" id="RHEA:19993"/>
        <dbReference type="Rhea" id="RHEA-COMP:10698"/>
        <dbReference type="Rhea" id="RHEA-COMP:10700"/>
        <dbReference type="ChEBI" id="CHEBI:15377"/>
        <dbReference type="ChEBI" id="CHEBI:29950"/>
        <dbReference type="ChEBI" id="CHEBI:50058"/>
        <dbReference type="ChEBI" id="CHEBI:57844"/>
        <dbReference type="ChEBI" id="CHEBI:58772"/>
        <dbReference type="EC" id="1.8.4.11"/>
    </reaction>
</comment>
<dbReference type="Proteomes" id="UP001176883">
    <property type="component" value="Unassembled WGS sequence"/>
</dbReference>
<dbReference type="EMBL" id="JAUOEK010000041">
    <property type="protein sequence ID" value="MDO5968540.1"/>
    <property type="molecule type" value="Genomic_DNA"/>
</dbReference>
<sequence length="179" mass="20175">MGNKNLQLATFGGGCFWCTEAIFQEIKGVEQVVSGYSGGNVPGKPTYREVCSGLTGHAEVVQVTFNADIISYEDILVIFMTTHDPTTLNRQGADKGTQYRSVIYYHDDKQKDIAEIVLKEVGVYYENAVVTEISPLDVFYEAEDDHQNYYRNNEQQGYCSFVITPKLAKLRKLHADKLK</sequence>
<dbReference type="RefSeq" id="WP_303276218.1">
    <property type="nucleotide sequence ID" value="NZ_JAUOEK010000041.1"/>
</dbReference>
<dbReference type="Gene3D" id="3.30.1060.10">
    <property type="entry name" value="Peptide methionine sulphoxide reductase MsrA"/>
    <property type="match status" value="1"/>
</dbReference>
<evidence type="ECO:0000256" key="4">
    <source>
        <dbReference type="HAMAP-Rule" id="MF_01401"/>
    </source>
</evidence>
<dbReference type="PANTHER" id="PTHR43774">
    <property type="entry name" value="PEPTIDE METHIONINE SULFOXIDE REDUCTASE"/>
    <property type="match status" value="1"/>
</dbReference>
<comment type="similarity">
    <text evidence="4">Belongs to the MsrA Met sulfoxide reductase family.</text>
</comment>
<comment type="catalytic activity">
    <reaction evidence="2 4">
        <text>L-methionyl-[protein] + [thioredoxin]-disulfide + H2O = L-methionyl-(S)-S-oxide-[protein] + [thioredoxin]-dithiol</text>
        <dbReference type="Rhea" id="RHEA:14217"/>
        <dbReference type="Rhea" id="RHEA-COMP:10698"/>
        <dbReference type="Rhea" id="RHEA-COMP:10700"/>
        <dbReference type="Rhea" id="RHEA-COMP:12313"/>
        <dbReference type="Rhea" id="RHEA-COMP:12315"/>
        <dbReference type="ChEBI" id="CHEBI:15377"/>
        <dbReference type="ChEBI" id="CHEBI:16044"/>
        <dbReference type="ChEBI" id="CHEBI:29950"/>
        <dbReference type="ChEBI" id="CHEBI:44120"/>
        <dbReference type="ChEBI" id="CHEBI:50058"/>
        <dbReference type="EC" id="1.8.4.11"/>
    </reaction>
</comment>
<dbReference type="InterPro" id="IPR036509">
    <property type="entry name" value="Met_Sox_Rdtase_MsrA_sf"/>
</dbReference>
<proteinExistence type="inferred from homology"/>
<evidence type="ECO:0000256" key="2">
    <source>
        <dbReference type="ARBA" id="ARBA00047806"/>
    </source>
</evidence>
<feature type="active site" evidence="4">
    <location>
        <position position="15"/>
    </location>
</feature>
<keyword evidence="7" id="KW-1185">Reference proteome</keyword>
<evidence type="ECO:0000259" key="5">
    <source>
        <dbReference type="Pfam" id="PF01625"/>
    </source>
</evidence>
<accession>A0ABT8W605</accession>
<evidence type="ECO:0000313" key="7">
    <source>
        <dbReference type="Proteomes" id="UP001176883"/>
    </source>
</evidence>
<comment type="function">
    <text evidence="4">Has an important function as a repair enzyme for proteins that have been inactivated by oxidation. Catalyzes the reversible oxidation-reduction of methionine sulfoxide in proteins to methionine.</text>
</comment>